<evidence type="ECO:0000313" key="4">
    <source>
        <dbReference type="EMBL" id="MEO3692847.1"/>
    </source>
</evidence>
<accession>A0ABV0G533</accession>
<dbReference type="NCBIfam" id="TIGR00976">
    <property type="entry name" value="CocE_NonD"/>
    <property type="match status" value="1"/>
</dbReference>
<gene>
    <name evidence="4" type="ORF">ABDJ85_15315</name>
</gene>
<dbReference type="SUPFAM" id="SSF53474">
    <property type="entry name" value="alpha/beta-Hydrolases"/>
    <property type="match status" value="1"/>
</dbReference>
<dbReference type="InterPro" id="IPR029058">
    <property type="entry name" value="AB_hydrolase_fold"/>
</dbReference>
<dbReference type="InterPro" id="IPR013736">
    <property type="entry name" value="Xaa-Pro_dipept_C"/>
</dbReference>
<dbReference type="InterPro" id="IPR008979">
    <property type="entry name" value="Galactose-bd-like_sf"/>
</dbReference>
<dbReference type="Gene3D" id="2.60.120.260">
    <property type="entry name" value="Galactose-binding domain-like"/>
    <property type="match status" value="1"/>
</dbReference>
<keyword evidence="2" id="KW-0732">Signal</keyword>
<feature type="domain" description="Xaa-Pro dipeptidyl-peptidase C-terminal" evidence="3">
    <location>
        <begin position="326"/>
        <end position="570"/>
    </location>
</feature>
<dbReference type="Proteomes" id="UP001495147">
    <property type="component" value="Unassembled WGS sequence"/>
</dbReference>
<dbReference type="InterPro" id="IPR000383">
    <property type="entry name" value="Xaa-Pro-like_dom"/>
</dbReference>
<comment type="caution">
    <text evidence="4">The sequence shown here is derived from an EMBL/GenBank/DDBJ whole genome shotgun (WGS) entry which is preliminary data.</text>
</comment>
<dbReference type="Pfam" id="PF08530">
    <property type="entry name" value="PepX_C"/>
    <property type="match status" value="1"/>
</dbReference>
<feature type="signal peptide" evidence="2">
    <location>
        <begin position="1"/>
        <end position="17"/>
    </location>
</feature>
<evidence type="ECO:0000259" key="3">
    <source>
        <dbReference type="SMART" id="SM00939"/>
    </source>
</evidence>
<evidence type="ECO:0000256" key="2">
    <source>
        <dbReference type="SAM" id="SignalP"/>
    </source>
</evidence>
<keyword evidence="1 4" id="KW-0378">Hydrolase</keyword>
<evidence type="ECO:0000256" key="1">
    <source>
        <dbReference type="ARBA" id="ARBA00022801"/>
    </source>
</evidence>
<feature type="chain" id="PRO_5046081791" evidence="2">
    <location>
        <begin position="18"/>
        <end position="585"/>
    </location>
</feature>
<dbReference type="Gene3D" id="3.40.50.1820">
    <property type="entry name" value="alpha/beta hydrolase"/>
    <property type="match status" value="1"/>
</dbReference>
<name>A0ABV0G533_9BURK</name>
<sequence>MKALILGLALLAGTAAADEAKVSRPGQYSGYSPALYTERVTSSFYFKTRDGVRLAMDVHRPAVNGKPVEQAFPVVWQHSVARRFATDQKFSGVAQMPLLTQYGYVVVEVDRRGAGASFGSRRGYNDRTEARDAYEITEWLARQPWSTGKVGVYGCSNTGDAAMHAVSLMPPSLKAVFAGCFSWSKYDGFMRGGILANWGSGVDRTFEDDLKNLPVDGDADRTLLRQAAEDHRTNTPLASLWRGMPYRDSWSDLVGTRFWTEGSSGTYRAALARSGVAFYIFGGWEDDFRREGLVAMANLASNPRKYVIGPWQHCRNPGFDLLVEAHRFYDHWLKGVDNGVMQEPTYTYSTQGAAEAPRWQQSSQWPPAASRLQALHLRVPGQGAGLRLDARAETKQAASVKLGVATPIACPAGWSPLAPTCLQSDNGLRFEGEALAADVEITGHPLLRLWVSSTEPDPHVFAYLEDVDAQGRATMVTDGRLKASLRAVKTPPYDFLGLPWTRSLEEDHQPLQPGVPVELKFDLLPLSHVFRAGHHWRLTVTGSDPRDRRPVQQGAQLTVHADVQHPSALQLPFATAPPGGPRVSP</sequence>
<dbReference type="SMART" id="SM00939">
    <property type="entry name" value="PepX_C"/>
    <property type="match status" value="1"/>
</dbReference>
<dbReference type="Gene3D" id="1.10.3020.10">
    <property type="entry name" value="alpha-amino acid ester hydrolase ( Helical cap domain)"/>
    <property type="match status" value="1"/>
</dbReference>
<dbReference type="RefSeq" id="WP_347705657.1">
    <property type="nucleotide sequence ID" value="NZ_JBDPZD010000004.1"/>
</dbReference>
<reference evidence="4 5" key="1">
    <citation type="submission" date="2024-05" db="EMBL/GenBank/DDBJ databases">
        <title>Roseateles sp. DJS-2-20 16S ribosomal RNA gene Genome sequencing and assembly.</title>
        <authorList>
            <person name="Woo H."/>
        </authorList>
    </citation>
    <scope>NUCLEOTIDE SEQUENCE [LARGE SCALE GENOMIC DNA]</scope>
    <source>
        <strain evidence="4 5">DJS-2-20</strain>
    </source>
</reference>
<evidence type="ECO:0000313" key="5">
    <source>
        <dbReference type="Proteomes" id="UP001495147"/>
    </source>
</evidence>
<dbReference type="GO" id="GO:0016787">
    <property type="term" value="F:hydrolase activity"/>
    <property type="evidence" value="ECO:0007669"/>
    <property type="project" value="UniProtKB-KW"/>
</dbReference>
<dbReference type="Pfam" id="PF02129">
    <property type="entry name" value="Peptidase_S15"/>
    <property type="match status" value="1"/>
</dbReference>
<dbReference type="SUPFAM" id="SSF49785">
    <property type="entry name" value="Galactose-binding domain-like"/>
    <property type="match status" value="1"/>
</dbReference>
<dbReference type="EMBL" id="JBDPZD010000004">
    <property type="protein sequence ID" value="MEO3692847.1"/>
    <property type="molecule type" value="Genomic_DNA"/>
</dbReference>
<dbReference type="InterPro" id="IPR005674">
    <property type="entry name" value="CocE/Ser_esterase"/>
</dbReference>
<protein>
    <submittedName>
        <fullName evidence="4">CocE/NonD family hydrolase</fullName>
    </submittedName>
</protein>
<organism evidence="4 5">
    <name type="scientific">Roseateles paludis</name>
    <dbReference type="NCBI Taxonomy" id="3145238"/>
    <lineage>
        <taxon>Bacteria</taxon>
        <taxon>Pseudomonadati</taxon>
        <taxon>Pseudomonadota</taxon>
        <taxon>Betaproteobacteria</taxon>
        <taxon>Burkholderiales</taxon>
        <taxon>Sphaerotilaceae</taxon>
        <taxon>Roseateles</taxon>
    </lineage>
</organism>
<keyword evidence="5" id="KW-1185">Reference proteome</keyword>
<proteinExistence type="predicted"/>